<organism evidence="1">
    <name type="scientific">Waddlia chondrophila 2032/99</name>
    <dbReference type="NCBI Taxonomy" id="765953"/>
    <lineage>
        <taxon>Bacteria</taxon>
        <taxon>Pseudomonadati</taxon>
        <taxon>Chlamydiota</taxon>
        <taxon>Chlamydiia</taxon>
        <taxon>Parachlamydiales</taxon>
        <taxon>Waddliaceae</taxon>
        <taxon>Waddlia</taxon>
    </lineage>
</organism>
<reference evidence="1" key="1">
    <citation type="submission" date="2011-05" db="EMBL/GenBank/DDBJ databases">
        <title>Unity in variety -- the pan-genome of the Chlamydiae.</title>
        <authorList>
            <person name="Collingro A."/>
            <person name="Tischler P."/>
            <person name="Weinmaier T."/>
            <person name="Penz T."/>
            <person name="Heinz E."/>
            <person name="Brunham R.C."/>
            <person name="Read T.D."/>
            <person name="Bavoil P.M."/>
            <person name="Sachse K."/>
            <person name="Kahane S."/>
            <person name="Friedman M.G."/>
            <person name="Rattei T."/>
            <person name="Myers G.S.A."/>
            <person name="Horn M."/>
        </authorList>
    </citation>
    <scope>NUCLEOTIDE SEQUENCE</scope>
    <source>
        <strain evidence="1">2032/99</strain>
    </source>
</reference>
<accession>F8LD97</accession>
<evidence type="ECO:0000313" key="1">
    <source>
        <dbReference type="EMBL" id="CCB91373.1"/>
    </source>
</evidence>
<name>F8LD97_9BACT</name>
<dbReference type="EMBL" id="FR872653">
    <property type="protein sequence ID" value="CCB91373.1"/>
    <property type="molecule type" value="Genomic_DNA"/>
</dbReference>
<proteinExistence type="predicted"/>
<protein>
    <submittedName>
        <fullName evidence="1">Uncharacterized protein</fullName>
    </submittedName>
</protein>
<dbReference type="AlphaFoldDB" id="F8LD97"/>
<gene>
    <name evidence="1" type="ORF">WCH_AD01150</name>
</gene>
<sequence>MKNFLPFQKGGKSVMMEDKFSGELGERVSPNQVRTGM</sequence>